<dbReference type="NCBIfam" id="TIGR03696">
    <property type="entry name" value="Rhs_assc_core"/>
    <property type="match status" value="1"/>
</dbReference>
<organism evidence="2">
    <name type="scientific">hydrothermal vent metagenome</name>
    <dbReference type="NCBI Taxonomy" id="652676"/>
    <lineage>
        <taxon>unclassified sequences</taxon>
        <taxon>metagenomes</taxon>
        <taxon>ecological metagenomes</taxon>
    </lineage>
</organism>
<feature type="domain" description="DUF6973" evidence="1">
    <location>
        <begin position="63"/>
        <end position="137"/>
    </location>
</feature>
<evidence type="ECO:0000313" key="2">
    <source>
        <dbReference type="EMBL" id="VAX13117.1"/>
    </source>
</evidence>
<dbReference type="InterPro" id="IPR022385">
    <property type="entry name" value="Rhs_assc_core"/>
</dbReference>
<sequence length="162" mass="18245">RYYDPSTGRFISEDPKGFEGGQVNLYAYVGGNPILLSDPSGLKVGDWWDLSANFGRTRAIAREELLKRPTQHNDFGDAMRHAEWNRRTVEETNVFTAWVAGVGHELDNLVNGGPWRESMMDIHNNAEGRSAGLDRRPVNPSNLRTIPNGLMPYTSYARQNKP</sequence>
<proteinExistence type="predicted"/>
<dbReference type="EMBL" id="UOFZ01000098">
    <property type="protein sequence ID" value="VAX13117.1"/>
    <property type="molecule type" value="Genomic_DNA"/>
</dbReference>
<accession>A0A3B1C8E1</accession>
<feature type="non-terminal residue" evidence="2">
    <location>
        <position position="1"/>
    </location>
</feature>
<evidence type="ECO:0000259" key="1">
    <source>
        <dbReference type="Pfam" id="PF22322"/>
    </source>
</evidence>
<name>A0A3B1C8E1_9ZZZZ</name>
<gene>
    <name evidence="2" type="ORF">MNBD_GAMMA24-610</name>
</gene>
<protein>
    <recommendedName>
        <fullName evidence="1">DUF6973 domain-containing protein</fullName>
    </recommendedName>
</protein>
<dbReference type="InterPro" id="IPR054246">
    <property type="entry name" value="DUF6973"/>
</dbReference>
<dbReference type="AlphaFoldDB" id="A0A3B1C8E1"/>
<reference evidence="2" key="1">
    <citation type="submission" date="2018-06" db="EMBL/GenBank/DDBJ databases">
        <authorList>
            <person name="Zhirakovskaya E."/>
        </authorList>
    </citation>
    <scope>NUCLEOTIDE SEQUENCE</scope>
</reference>
<dbReference type="Gene3D" id="2.180.10.10">
    <property type="entry name" value="RHS repeat-associated core"/>
    <property type="match status" value="1"/>
</dbReference>
<dbReference type="Pfam" id="PF22322">
    <property type="entry name" value="DUF6973"/>
    <property type="match status" value="1"/>
</dbReference>